<sequence length="101" mass="11061">MILGSSPHPSLIHLQFPTNSSLSINHIFQLHVLYMVGGTLQLFTDPCVDHAAPLNLHGCFVSLSHSIPVKSTKKEKDVKKNQVLHLKSSYVPVLVLAIPVS</sequence>
<proteinExistence type="predicted"/>
<evidence type="ECO:0000313" key="2">
    <source>
        <dbReference type="Proteomes" id="UP001162992"/>
    </source>
</evidence>
<organism evidence="1 2">
    <name type="scientific">Diphasiastrum complanatum</name>
    <name type="common">Issler's clubmoss</name>
    <name type="synonym">Lycopodium complanatum</name>
    <dbReference type="NCBI Taxonomy" id="34168"/>
    <lineage>
        <taxon>Eukaryota</taxon>
        <taxon>Viridiplantae</taxon>
        <taxon>Streptophyta</taxon>
        <taxon>Embryophyta</taxon>
        <taxon>Tracheophyta</taxon>
        <taxon>Lycopodiopsida</taxon>
        <taxon>Lycopodiales</taxon>
        <taxon>Lycopodiaceae</taxon>
        <taxon>Lycopodioideae</taxon>
        <taxon>Diphasiastrum</taxon>
    </lineage>
</organism>
<dbReference type="Proteomes" id="UP001162992">
    <property type="component" value="Chromosome 11"/>
</dbReference>
<reference evidence="2" key="1">
    <citation type="journal article" date="2024" name="Proc. Natl. Acad. Sci. U.S.A.">
        <title>Extraordinary preservation of gene collinearity over three hundred million years revealed in homosporous lycophytes.</title>
        <authorList>
            <person name="Li C."/>
            <person name="Wickell D."/>
            <person name="Kuo L.Y."/>
            <person name="Chen X."/>
            <person name="Nie B."/>
            <person name="Liao X."/>
            <person name="Peng D."/>
            <person name="Ji J."/>
            <person name="Jenkins J."/>
            <person name="Williams M."/>
            <person name="Shu S."/>
            <person name="Plott C."/>
            <person name="Barry K."/>
            <person name="Rajasekar S."/>
            <person name="Grimwood J."/>
            <person name="Han X."/>
            <person name="Sun S."/>
            <person name="Hou Z."/>
            <person name="He W."/>
            <person name="Dai G."/>
            <person name="Sun C."/>
            <person name="Schmutz J."/>
            <person name="Leebens-Mack J.H."/>
            <person name="Li F.W."/>
            <person name="Wang L."/>
        </authorList>
    </citation>
    <scope>NUCLEOTIDE SEQUENCE [LARGE SCALE GENOMIC DNA]</scope>
    <source>
        <strain evidence="2">cv. PW_Plant_1</strain>
    </source>
</reference>
<dbReference type="EMBL" id="CM055102">
    <property type="protein sequence ID" value="KAJ7539492.1"/>
    <property type="molecule type" value="Genomic_DNA"/>
</dbReference>
<protein>
    <submittedName>
        <fullName evidence="1">Uncharacterized protein</fullName>
    </submittedName>
</protein>
<comment type="caution">
    <text evidence="1">The sequence shown here is derived from an EMBL/GenBank/DDBJ whole genome shotgun (WGS) entry which is preliminary data.</text>
</comment>
<name>A0ACC2CCT7_DIPCM</name>
<keyword evidence="2" id="KW-1185">Reference proteome</keyword>
<evidence type="ECO:0000313" key="1">
    <source>
        <dbReference type="EMBL" id="KAJ7539492.1"/>
    </source>
</evidence>
<gene>
    <name evidence="1" type="ORF">O6H91_11G096200</name>
</gene>
<accession>A0ACC2CCT7</accession>